<gene>
    <name evidence="1" type="ORF">AFK24_15510</name>
</gene>
<dbReference type="EMBL" id="LGSI01000049">
    <property type="protein sequence ID" value="OCR24164.1"/>
    <property type="molecule type" value="Genomic_DNA"/>
</dbReference>
<comment type="caution">
    <text evidence="1">The sequence shown here is derived from an EMBL/GenBank/DDBJ whole genome shotgun (WGS) entry which is preliminary data.</text>
</comment>
<sequence length="87" mass="9679">MSYTVSRGDEVGAVLVPHLHEDGKYVASMTRFEKDYVRVESIRELGILARHGFSVRMSSPNSINHRAPSLISPSSLQITLREPVVEA</sequence>
<evidence type="ECO:0000313" key="1">
    <source>
        <dbReference type="EMBL" id="OCR24164.1"/>
    </source>
</evidence>
<protein>
    <submittedName>
        <fullName evidence="1">Uncharacterized protein</fullName>
    </submittedName>
</protein>
<dbReference type="AlphaFoldDB" id="A0A1C7Z2A4"/>
<accession>A0A1C7Z2A4</accession>
<dbReference type="Proteomes" id="UP000093104">
    <property type="component" value="Unassembled WGS sequence"/>
</dbReference>
<proteinExistence type="predicted"/>
<organism evidence="1 2">
    <name type="scientific">Pseudomonas syringae</name>
    <dbReference type="NCBI Taxonomy" id="317"/>
    <lineage>
        <taxon>Bacteria</taxon>
        <taxon>Pseudomonadati</taxon>
        <taxon>Pseudomonadota</taxon>
        <taxon>Gammaproteobacteria</taxon>
        <taxon>Pseudomonadales</taxon>
        <taxon>Pseudomonadaceae</taxon>
        <taxon>Pseudomonas</taxon>
    </lineage>
</organism>
<reference evidence="1 2" key="1">
    <citation type="submission" date="2015-07" db="EMBL/GenBank/DDBJ databases">
        <title>Draft genome sequence of a diazotrophic, plant growth-promoting rhizobacterium of the Pseudomonas syringae complex.</title>
        <authorList>
            <person name="Patten C.L."/>
            <person name="Jeong H."/>
        </authorList>
    </citation>
    <scope>NUCLEOTIDE SEQUENCE [LARGE SCALE GENOMIC DNA]</scope>
    <source>
        <strain evidence="1 2">GR12-2</strain>
    </source>
</reference>
<name>A0A1C7Z2A4_PSESX</name>
<evidence type="ECO:0000313" key="2">
    <source>
        <dbReference type="Proteomes" id="UP000093104"/>
    </source>
</evidence>